<evidence type="ECO:0000313" key="1">
    <source>
        <dbReference type="EMBL" id="PSJ42185.1"/>
    </source>
</evidence>
<protein>
    <submittedName>
        <fullName evidence="1">Uncharacterized protein</fullName>
    </submittedName>
</protein>
<reference evidence="1 2" key="1">
    <citation type="submission" date="2018-03" db="EMBL/GenBank/DDBJ databases">
        <title>The draft genome of Sphingosinicella sp. GL-C-18.</title>
        <authorList>
            <person name="Liu L."/>
            <person name="Li L."/>
            <person name="Liang L."/>
            <person name="Zhang X."/>
            <person name="Wang T."/>
        </authorList>
    </citation>
    <scope>NUCLEOTIDE SEQUENCE [LARGE SCALE GENOMIC DNA]</scope>
    <source>
        <strain evidence="1 2">GL-C-18</strain>
    </source>
</reference>
<dbReference type="EMBL" id="PXYI01000002">
    <property type="protein sequence ID" value="PSJ42185.1"/>
    <property type="molecule type" value="Genomic_DNA"/>
</dbReference>
<name>A0A2P7QW48_9SPHN</name>
<evidence type="ECO:0000313" key="2">
    <source>
        <dbReference type="Proteomes" id="UP000241167"/>
    </source>
</evidence>
<dbReference type="AlphaFoldDB" id="A0A2P7QW48"/>
<sequence>MANARFETTFSFSRHRANCPVLCRACGHEIVVAPSAFADVFPLPVTIKEAERRLNCTVCGARRARLIPVPMPAAR</sequence>
<proteinExistence type="predicted"/>
<keyword evidence="2" id="KW-1185">Reference proteome</keyword>
<organism evidence="1 2">
    <name type="scientific">Allosphingosinicella deserti</name>
    <dbReference type="NCBI Taxonomy" id="2116704"/>
    <lineage>
        <taxon>Bacteria</taxon>
        <taxon>Pseudomonadati</taxon>
        <taxon>Pseudomonadota</taxon>
        <taxon>Alphaproteobacteria</taxon>
        <taxon>Sphingomonadales</taxon>
        <taxon>Sphingomonadaceae</taxon>
        <taxon>Allosphingosinicella</taxon>
    </lineage>
</organism>
<dbReference type="Proteomes" id="UP000241167">
    <property type="component" value="Unassembled WGS sequence"/>
</dbReference>
<comment type="caution">
    <text evidence="1">The sequence shown here is derived from an EMBL/GenBank/DDBJ whole genome shotgun (WGS) entry which is preliminary data.</text>
</comment>
<accession>A0A2P7QW48</accession>
<gene>
    <name evidence="1" type="ORF">C7I55_08095</name>
</gene>